<evidence type="ECO:0000256" key="1">
    <source>
        <dbReference type="SAM" id="MobiDB-lite"/>
    </source>
</evidence>
<dbReference type="KEGG" id="maic:MAIC_31590"/>
<feature type="region of interest" description="Disordered" evidence="1">
    <location>
        <begin position="101"/>
        <end position="128"/>
    </location>
</feature>
<proteinExistence type="predicted"/>
<keyword evidence="3" id="KW-1185">Reference proteome</keyword>
<accession>A0AAD1MD15</accession>
<reference evidence="2 3" key="1">
    <citation type="journal article" date="2019" name="Emerg. Microbes Infect.">
        <title>Comprehensive subspecies identification of 175 nontuberculous mycobacteria species based on 7547 genomic profiles.</title>
        <authorList>
            <person name="Matsumoto Y."/>
            <person name="Kinjo T."/>
            <person name="Motooka D."/>
            <person name="Nabeya D."/>
            <person name="Jung N."/>
            <person name="Uechi K."/>
            <person name="Horii T."/>
            <person name="Iida T."/>
            <person name="Fujita J."/>
            <person name="Nakamura S."/>
        </authorList>
    </citation>
    <scope>NUCLEOTIDE SEQUENCE [LARGE SCALE GENOMIC DNA]</scope>
    <source>
        <strain evidence="2 3">JCM 6376</strain>
    </source>
</reference>
<evidence type="ECO:0000313" key="3">
    <source>
        <dbReference type="Proteomes" id="UP000467327"/>
    </source>
</evidence>
<dbReference type="EMBL" id="AP022561">
    <property type="protein sequence ID" value="BBX08356.1"/>
    <property type="molecule type" value="Genomic_DNA"/>
</dbReference>
<dbReference type="AlphaFoldDB" id="A0AAD1MD15"/>
<name>A0AAD1MD15_9MYCO</name>
<protein>
    <submittedName>
        <fullName evidence="2">Uncharacterized protein</fullName>
    </submittedName>
</protein>
<gene>
    <name evidence="2" type="ORF">MAIC_31590</name>
</gene>
<sequence>MTNSLLLRGTNLRYVLTRYLQLNGPTTVADLVVALDDWGFTVAGRPSKAISDALRWERVHDRVRPLGRGRYAAKWGIPRGTEHRIHQRVAALREQARQLSLGGGHQPYAAQQGCTPELTPRANPWPRG</sequence>
<dbReference type="Proteomes" id="UP000467327">
    <property type="component" value="Chromosome"/>
</dbReference>
<organism evidence="2 3">
    <name type="scientific">Mycolicibacterium aichiense</name>
    <dbReference type="NCBI Taxonomy" id="1799"/>
    <lineage>
        <taxon>Bacteria</taxon>
        <taxon>Bacillati</taxon>
        <taxon>Actinomycetota</taxon>
        <taxon>Actinomycetes</taxon>
        <taxon>Mycobacteriales</taxon>
        <taxon>Mycobacteriaceae</taxon>
        <taxon>Mycolicibacterium</taxon>
    </lineage>
</organism>
<evidence type="ECO:0000313" key="2">
    <source>
        <dbReference type="EMBL" id="BBX08356.1"/>
    </source>
</evidence>